<dbReference type="InterPro" id="IPR015947">
    <property type="entry name" value="PUA-like_sf"/>
</dbReference>
<dbReference type="PANTHER" id="PTHR39203:SF1">
    <property type="entry name" value="CYTOPLASMIC PROTEIN"/>
    <property type="match status" value="1"/>
</dbReference>
<dbReference type="PANTHER" id="PTHR39203">
    <property type="entry name" value="CYTOPLASMIC PROTEIN-RELATED"/>
    <property type="match status" value="1"/>
</dbReference>
<reference evidence="3 4" key="1">
    <citation type="submission" date="2020-07" db="EMBL/GenBank/DDBJ databases">
        <title>Sequencing the genomes of 1000 actinobacteria strains.</title>
        <authorList>
            <person name="Klenk H.-P."/>
        </authorList>
    </citation>
    <scope>NUCLEOTIDE SEQUENCE [LARGE SCALE GENOMIC DNA]</scope>
    <source>
        <strain evidence="3 4">DSM 45763</strain>
    </source>
</reference>
<dbReference type="InterPro" id="IPR009326">
    <property type="entry name" value="DUF984"/>
</dbReference>
<dbReference type="EMBL" id="JACCCO010000001">
    <property type="protein sequence ID" value="NYF38231.1"/>
    <property type="molecule type" value="Genomic_DNA"/>
</dbReference>
<dbReference type="InterPro" id="IPR007374">
    <property type="entry name" value="ASCH_domain"/>
</dbReference>
<evidence type="ECO:0000313" key="3">
    <source>
        <dbReference type="EMBL" id="NYF38231.1"/>
    </source>
</evidence>
<feature type="domain" description="ASCH" evidence="2">
    <location>
        <begin position="23"/>
        <end position="148"/>
    </location>
</feature>
<sequence>MSDASPASHPRPTGHDDLPALELAFPGPERDRGVAAILSGQKTALTGLLEIYEHAGEAVPMTGQRFSVLDSEGLPAVTIELVDVRVVPMKEIDDDFARAEGRGYSDVAQWRTAHEEFFRSDGVSEFLGRTPVIDGDTLVVAERFRVVEPDDPFRVVEPDDPDGA</sequence>
<dbReference type="Gene3D" id="3.10.400.10">
    <property type="entry name" value="Sulfate adenylyltransferase"/>
    <property type="match status" value="1"/>
</dbReference>
<accession>A0A852UWX3</accession>
<evidence type="ECO:0000313" key="4">
    <source>
        <dbReference type="Proteomes" id="UP000576393"/>
    </source>
</evidence>
<dbReference type="AlphaFoldDB" id="A0A852UWX3"/>
<evidence type="ECO:0000259" key="2">
    <source>
        <dbReference type="SMART" id="SM01022"/>
    </source>
</evidence>
<gene>
    <name evidence="3" type="ORF">HDA43_000390</name>
</gene>
<organism evidence="3 4">
    <name type="scientific">Streptosporangium sandarakinum</name>
    <dbReference type="NCBI Taxonomy" id="1260955"/>
    <lineage>
        <taxon>Bacteria</taxon>
        <taxon>Bacillati</taxon>
        <taxon>Actinomycetota</taxon>
        <taxon>Actinomycetes</taxon>
        <taxon>Streptosporangiales</taxon>
        <taxon>Streptosporangiaceae</taxon>
        <taxon>Streptosporangium</taxon>
    </lineage>
</organism>
<proteinExistence type="predicted"/>
<dbReference type="SUPFAM" id="SSF88697">
    <property type="entry name" value="PUA domain-like"/>
    <property type="match status" value="1"/>
</dbReference>
<comment type="caution">
    <text evidence="3">The sequence shown here is derived from an EMBL/GenBank/DDBJ whole genome shotgun (WGS) entry which is preliminary data.</text>
</comment>
<name>A0A852UWX3_9ACTN</name>
<feature type="region of interest" description="Disordered" evidence="1">
    <location>
        <begin position="1"/>
        <end position="20"/>
    </location>
</feature>
<dbReference type="RefSeq" id="WP_179818014.1">
    <property type="nucleotide sequence ID" value="NZ_JACCCO010000001.1"/>
</dbReference>
<dbReference type="Proteomes" id="UP000576393">
    <property type="component" value="Unassembled WGS sequence"/>
</dbReference>
<keyword evidence="4" id="KW-1185">Reference proteome</keyword>
<evidence type="ECO:0000256" key="1">
    <source>
        <dbReference type="SAM" id="MobiDB-lite"/>
    </source>
</evidence>
<dbReference type="SMART" id="SM01022">
    <property type="entry name" value="ASCH"/>
    <property type="match status" value="1"/>
</dbReference>
<protein>
    <submittedName>
        <fullName evidence="3">Uncharacterized protein YhfF</fullName>
    </submittedName>
</protein>
<dbReference type="Pfam" id="PF04266">
    <property type="entry name" value="ASCH"/>
    <property type="match status" value="1"/>
</dbReference>